<dbReference type="SUPFAM" id="SSF56112">
    <property type="entry name" value="Protein kinase-like (PK-like)"/>
    <property type="match status" value="1"/>
</dbReference>
<dbReference type="InterPro" id="IPR008271">
    <property type="entry name" value="Ser/Thr_kinase_AS"/>
</dbReference>
<dbReference type="AlphaFoldDB" id="A0AAD7MQ85"/>
<comment type="catalytic activity">
    <reaction evidence="8">
        <text>L-threonyl-[protein] + ATP = O-phospho-L-threonyl-[protein] + ADP + H(+)</text>
        <dbReference type="Rhea" id="RHEA:46608"/>
        <dbReference type="Rhea" id="RHEA-COMP:11060"/>
        <dbReference type="Rhea" id="RHEA-COMP:11605"/>
        <dbReference type="ChEBI" id="CHEBI:15378"/>
        <dbReference type="ChEBI" id="CHEBI:30013"/>
        <dbReference type="ChEBI" id="CHEBI:30616"/>
        <dbReference type="ChEBI" id="CHEBI:61977"/>
        <dbReference type="ChEBI" id="CHEBI:456216"/>
        <dbReference type="EC" id="2.7.12.2"/>
    </reaction>
</comment>
<evidence type="ECO:0000256" key="4">
    <source>
        <dbReference type="ARBA" id="ARBA00022840"/>
    </source>
</evidence>
<evidence type="ECO:0000256" key="2">
    <source>
        <dbReference type="ARBA" id="ARBA00022741"/>
    </source>
</evidence>
<evidence type="ECO:0000259" key="11">
    <source>
        <dbReference type="PROSITE" id="PS50011"/>
    </source>
</evidence>
<dbReference type="PANTHER" id="PTHR48013:SF9">
    <property type="entry name" value="DUAL SPECIFICITY MITOGEN-ACTIVATED PROTEIN KINASE KINASE 5"/>
    <property type="match status" value="1"/>
</dbReference>
<comment type="similarity">
    <text evidence="5">Belongs to the protein kinase superfamily. STE Ser/Thr protein kinase family. MAP kinase kinase subfamily.</text>
</comment>
<dbReference type="SMART" id="SM00220">
    <property type="entry name" value="S_TKc"/>
    <property type="match status" value="1"/>
</dbReference>
<evidence type="ECO:0000256" key="10">
    <source>
        <dbReference type="SAM" id="Coils"/>
    </source>
</evidence>
<comment type="caution">
    <text evidence="12">The sequence shown here is derived from an EMBL/GenBank/DDBJ whole genome shotgun (WGS) entry which is preliminary data.</text>
</comment>
<keyword evidence="1" id="KW-0808">Transferase</keyword>
<feature type="domain" description="Protein kinase" evidence="11">
    <location>
        <begin position="290"/>
        <end position="654"/>
    </location>
</feature>
<organism evidence="12 13">
    <name type="scientific">Mycena metata</name>
    <dbReference type="NCBI Taxonomy" id="1033252"/>
    <lineage>
        <taxon>Eukaryota</taxon>
        <taxon>Fungi</taxon>
        <taxon>Dikarya</taxon>
        <taxon>Basidiomycota</taxon>
        <taxon>Agaricomycotina</taxon>
        <taxon>Agaricomycetes</taxon>
        <taxon>Agaricomycetidae</taxon>
        <taxon>Agaricales</taxon>
        <taxon>Marasmiineae</taxon>
        <taxon>Mycenaceae</taxon>
        <taxon>Mycena</taxon>
    </lineage>
</organism>
<dbReference type="PANTHER" id="PTHR48013">
    <property type="entry name" value="DUAL SPECIFICITY MITOGEN-ACTIVATED PROTEIN KINASE KINASE 5-RELATED"/>
    <property type="match status" value="1"/>
</dbReference>
<dbReference type="InterPro" id="IPR011009">
    <property type="entry name" value="Kinase-like_dom_sf"/>
</dbReference>
<dbReference type="PROSITE" id="PS00108">
    <property type="entry name" value="PROTEIN_KINASE_ST"/>
    <property type="match status" value="1"/>
</dbReference>
<evidence type="ECO:0000256" key="6">
    <source>
        <dbReference type="ARBA" id="ARBA00038999"/>
    </source>
</evidence>
<keyword evidence="2" id="KW-0547">Nucleotide-binding</keyword>
<dbReference type="Gene3D" id="1.10.510.10">
    <property type="entry name" value="Transferase(Phosphotransferase) domain 1"/>
    <property type="match status" value="1"/>
</dbReference>
<feature type="coiled-coil region" evidence="10">
    <location>
        <begin position="3"/>
        <end position="44"/>
    </location>
</feature>
<dbReference type="Pfam" id="PF00069">
    <property type="entry name" value="Pkinase"/>
    <property type="match status" value="1"/>
</dbReference>
<keyword evidence="4" id="KW-0067">ATP-binding</keyword>
<evidence type="ECO:0000256" key="9">
    <source>
        <dbReference type="ARBA" id="ARBA00051693"/>
    </source>
</evidence>
<protein>
    <recommendedName>
        <fullName evidence="6">mitogen-activated protein kinase kinase</fullName>
        <ecNumber evidence="6">2.7.12.2</ecNumber>
    </recommendedName>
</protein>
<evidence type="ECO:0000313" key="13">
    <source>
        <dbReference type="Proteomes" id="UP001215598"/>
    </source>
</evidence>
<evidence type="ECO:0000313" key="12">
    <source>
        <dbReference type="EMBL" id="KAJ7727230.1"/>
    </source>
</evidence>
<evidence type="ECO:0000256" key="1">
    <source>
        <dbReference type="ARBA" id="ARBA00022679"/>
    </source>
</evidence>
<reference evidence="12" key="1">
    <citation type="submission" date="2023-03" db="EMBL/GenBank/DDBJ databases">
        <title>Massive genome expansion in bonnet fungi (Mycena s.s.) driven by repeated elements and novel gene families across ecological guilds.</title>
        <authorList>
            <consortium name="Lawrence Berkeley National Laboratory"/>
            <person name="Harder C.B."/>
            <person name="Miyauchi S."/>
            <person name="Viragh M."/>
            <person name="Kuo A."/>
            <person name="Thoen E."/>
            <person name="Andreopoulos B."/>
            <person name="Lu D."/>
            <person name="Skrede I."/>
            <person name="Drula E."/>
            <person name="Henrissat B."/>
            <person name="Morin E."/>
            <person name="Kohler A."/>
            <person name="Barry K."/>
            <person name="LaButti K."/>
            <person name="Morin E."/>
            <person name="Salamov A."/>
            <person name="Lipzen A."/>
            <person name="Mereny Z."/>
            <person name="Hegedus B."/>
            <person name="Baldrian P."/>
            <person name="Stursova M."/>
            <person name="Weitz H."/>
            <person name="Taylor A."/>
            <person name="Grigoriev I.V."/>
            <person name="Nagy L.G."/>
            <person name="Martin F."/>
            <person name="Kauserud H."/>
        </authorList>
    </citation>
    <scope>NUCLEOTIDE SEQUENCE</scope>
    <source>
        <strain evidence="12">CBHHK182m</strain>
    </source>
</reference>
<dbReference type="EMBL" id="JARKIB010000181">
    <property type="protein sequence ID" value="KAJ7727230.1"/>
    <property type="molecule type" value="Genomic_DNA"/>
</dbReference>
<comment type="catalytic activity">
    <reaction evidence="7">
        <text>L-seryl-[protein] + ATP = O-phospho-L-seryl-[protein] + ADP + H(+)</text>
        <dbReference type="Rhea" id="RHEA:17989"/>
        <dbReference type="Rhea" id="RHEA-COMP:9863"/>
        <dbReference type="Rhea" id="RHEA-COMP:11604"/>
        <dbReference type="ChEBI" id="CHEBI:15378"/>
        <dbReference type="ChEBI" id="CHEBI:29999"/>
        <dbReference type="ChEBI" id="CHEBI:30616"/>
        <dbReference type="ChEBI" id="CHEBI:83421"/>
        <dbReference type="ChEBI" id="CHEBI:456216"/>
        <dbReference type="EC" id="2.7.12.2"/>
    </reaction>
</comment>
<comment type="catalytic activity">
    <reaction evidence="9">
        <text>L-tyrosyl-[protein] + ATP = O-phospho-L-tyrosyl-[protein] + ADP + H(+)</text>
        <dbReference type="Rhea" id="RHEA:10596"/>
        <dbReference type="Rhea" id="RHEA-COMP:10136"/>
        <dbReference type="Rhea" id="RHEA-COMP:20101"/>
        <dbReference type="ChEBI" id="CHEBI:15378"/>
        <dbReference type="ChEBI" id="CHEBI:30616"/>
        <dbReference type="ChEBI" id="CHEBI:46858"/>
        <dbReference type="ChEBI" id="CHEBI:61978"/>
        <dbReference type="ChEBI" id="CHEBI:456216"/>
        <dbReference type="EC" id="2.7.12.2"/>
    </reaction>
</comment>
<keyword evidence="3" id="KW-0418">Kinase</keyword>
<evidence type="ECO:0000256" key="7">
    <source>
        <dbReference type="ARBA" id="ARBA00049014"/>
    </source>
</evidence>
<dbReference type="SUPFAM" id="SSF52047">
    <property type="entry name" value="RNI-like"/>
    <property type="match status" value="1"/>
</dbReference>
<evidence type="ECO:0000256" key="5">
    <source>
        <dbReference type="ARBA" id="ARBA00038035"/>
    </source>
</evidence>
<proteinExistence type="inferred from homology"/>
<dbReference type="GO" id="GO:0005524">
    <property type="term" value="F:ATP binding"/>
    <property type="evidence" value="ECO:0007669"/>
    <property type="project" value="UniProtKB-KW"/>
</dbReference>
<name>A0AAD7MQ85_9AGAR</name>
<evidence type="ECO:0000256" key="3">
    <source>
        <dbReference type="ARBA" id="ARBA00022777"/>
    </source>
</evidence>
<dbReference type="InterPro" id="IPR032675">
    <property type="entry name" value="LRR_dom_sf"/>
</dbReference>
<dbReference type="EC" id="2.7.12.2" evidence="6"/>
<dbReference type="GO" id="GO:0004708">
    <property type="term" value="F:MAP kinase kinase activity"/>
    <property type="evidence" value="ECO:0007669"/>
    <property type="project" value="UniProtKB-EC"/>
</dbReference>
<sequence length="690" mass="77470">MSAKELERRIDKISAEIAVQRKLLKQLEHSKSATQRQLNSLRDLVARLPLEISSEIFLRCLPDYPPKPGAGLAPMLLLHICNAWSEIALSNPALWSTIHLNFPGAEILQLWLERARNQTLSIALYSGLSDAVVDVIMPSLAFAQGTFPCLQTLTIGSDAQSDYFDLSVLRVLDVLRTAPNLLECTFHGLNTHDEPSIQGTLLVALPNLTCMKFERNTYGDSGQEHVLAYLELPSLQTLFCSTTCITGNDFLLFLRRSSPPLRRLVIDNTNLESLDYAELDQCLRLVPTLVHLELYAGGTSVNEFLTAFADSPSDFIPNLQNLAIRHSGCGPSYETLLHYLSSYYAPFDEHTDHDWEHLDHNDPLTLVLSVHEDVAVRRFPVAGGLIIVKSYTLSLWPYGEVDRSIEEHTWIMMMLAGDCCVRVSGRLFSLGKPAGFCMPMETPIIPADIATREERIQLIKQVHDLVTELHAKNIVHGDVKPQNLLMCSDGRMRFCDFDNASVEGDGYSNPAYTLPYCSQFRFRHPEVPMTRAEDTYALGLTIWELYTGRIPLSYGDETREETLDSLEHRVNVGMGPDMQVIDDPQIYALIETCLADGPDCPDEYWPDPSYCVETQVELGLCRAQPRHLYSRIVHATFCPRVLSGEDVPCEYTYVSRKVKISALESVCTKCNPGVGMKCNQRGVEYFDIPS</sequence>
<dbReference type="InterPro" id="IPR000719">
    <property type="entry name" value="Prot_kinase_dom"/>
</dbReference>
<accession>A0AAD7MQ85</accession>
<keyword evidence="13" id="KW-1185">Reference proteome</keyword>
<dbReference type="Proteomes" id="UP001215598">
    <property type="component" value="Unassembled WGS sequence"/>
</dbReference>
<dbReference type="Gene3D" id="3.80.10.10">
    <property type="entry name" value="Ribonuclease Inhibitor"/>
    <property type="match status" value="1"/>
</dbReference>
<evidence type="ECO:0000256" key="8">
    <source>
        <dbReference type="ARBA" id="ARBA00049299"/>
    </source>
</evidence>
<dbReference type="PROSITE" id="PS50011">
    <property type="entry name" value="PROTEIN_KINASE_DOM"/>
    <property type="match status" value="1"/>
</dbReference>
<gene>
    <name evidence="12" type="ORF">B0H16DRAFT_1894527</name>
</gene>
<keyword evidence="10" id="KW-0175">Coiled coil</keyword>